<dbReference type="CDD" id="cd06222">
    <property type="entry name" value="RNase_H_like"/>
    <property type="match status" value="1"/>
</dbReference>
<dbReference type="InterPro" id="IPR053151">
    <property type="entry name" value="RNase_H-like"/>
</dbReference>
<dbReference type="SUPFAM" id="SSF53098">
    <property type="entry name" value="Ribonuclease H-like"/>
    <property type="match status" value="1"/>
</dbReference>
<feature type="domain" description="RNase H type-1" evidence="1">
    <location>
        <begin position="11"/>
        <end position="131"/>
    </location>
</feature>
<proteinExistence type="predicted"/>
<dbReference type="PANTHER" id="PTHR47723">
    <property type="entry name" value="OS05G0353850 PROTEIN"/>
    <property type="match status" value="1"/>
</dbReference>
<dbReference type="PANTHER" id="PTHR47723:SF19">
    <property type="entry name" value="POLYNUCLEOTIDYL TRANSFERASE, RIBONUCLEASE H-LIKE SUPERFAMILY PROTEIN"/>
    <property type="match status" value="1"/>
</dbReference>
<dbReference type="InterPro" id="IPR012337">
    <property type="entry name" value="RNaseH-like_sf"/>
</dbReference>
<organism evidence="2 3">
    <name type="scientific">Cajanus cajan</name>
    <name type="common">Pigeon pea</name>
    <name type="synonym">Cajanus indicus</name>
    <dbReference type="NCBI Taxonomy" id="3821"/>
    <lineage>
        <taxon>Eukaryota</taxon>
        <taxon>Viridiplantae</taxon>
        <taxon>Streptophyta</taxon>
        <taxon>Embryophyta</taxon>
        <taxon>Tracheophyta</taxon>
        <taxon>Spermatophyta</taxon>
        <taxon>Magnoliopsida</taxon>
        <taxon>eudicotyledons</taxon>
        <taxon>Gunneridae</taxon>
        <taxon>Pentapetalae</taxon>
        <taxon>rosids</taxon>
        <taxon>fabids</taxon>
        <taxon>Fabales</taxon>
        <taxon>Fabaceae</taxon>
        <taxon>Papilionoideae</taxon>
        <taxon>50 kb inversion clade</taxon>
        <taxon>NPAAA clade</taxon>
        <taxon>indigoferoid/millettioid clade</taxon>
        <taxon>Phaseoleae</taxon>
        <taxon>Cajanus</taxon>
    </lineage>
</organism>
<evidence type="ECO:0000313" key="2">
    <source>
        <dbReference type="EMBL" id="KYP46407.1"/>
    </source>
</evidence>
<name>A0A151RV32_CAJCA</name>
<accession>A0A151RV32</accession>
<gene>
    <name evidence="2" type="ORF">KK1_031982</name>
</gene>
<dbReference type="GO" id="GO:0004523">
    <property type="term" value="F:RNA-DNA hybrid ribonuclease activity"/>
    <property type="evidence" value="ECO:0007669"/>
    <property type="project" value="InterPro"/>
</dbReference>
<reference evidence="2" key="1">
    <citation type="journal article" date="2012" name="Nat. Biotechnol.">
        <title>Draft genome sequence of pigeonpea (Cajanus cajan), an orphan legume crop of resource-poor farmers.</title>
        <authorList>
            <person name="Varshney R.K."/>
            <person name="Chen W."/>
            <person name="Li Y."/>
            <person name="Bharti A.K."/>
            <person name="Saxena R.K."/>
            <person name="Schlueter J.A."/>
            <person name="Donoghue M.T."/>
            <person name="Azam S."/>
            <person name="Fan G."/>
            <person name="Whaley A.M."/>
            <person name="Farmer A.D."/>
            <person name="Sheridan J."/>
            <person name="Iwata A."/>
            <person name="Tuteja R."/>
            <person name="Penmetsa R.V."/>
            <person name="Wu W."/>
            <person name="Upadhyaya H.D."/>
            <person name="Yang S.P."/>
            <person name="Shah T."/>
            <person name="Saxena K.B."/>
            <person name="Michael T."/>
            <person name="McCombie W.R."/>
            <person name="Yang B."/>
            <person name="Zhang G."/>
            <person name="Yang H."/>
            <person name="Wang J."/>
            <person name="Spillane C."/>
            <person name="Cook D.R."/>
            <person name="May G.D."/>
            <person name="Xu X."/>
            <person name="Jackson S.A."/>
        </authorList>
    </citation>
    <scope>NUCLEOTIDE SEQUENCE [LARGE SCALE GENOMIC DNA]</scope>
</reference>
<dbReference type="GO" id="GO:0003676">
    <property type="term" value="F:nucleic acid binding"/>
    <property type="evidence" value="ECO:0007669"/>
    <property type="project" value="InterPro"/>
</dbReference>
<dbReference type="InterPro" id="IPR036397">
    <property type="entry name" value="RNaseH_sf"/>
</dbReference>
<keyword evidence="3" id="KW-1185">Reference proteome</keyword>
<dbReference type="Pfam" id="PF13456">
    <property type="entry name" value="RVT_3"/>
    <property type="match status" value="1"/>
</dbReference>
<dbReference type="EMBL" id="KQ483559">
    <property type="protein sequence ID" value="KYP46407.1"/>
    <property type="molecule type" value="Genomic_DNA"/>
</dbReference>
<dbReference type="AlphaFoldDB" id="A0A151RV32"/>
<dbReference type="Gramene" id="C.cajan_30761.t">
    <property type="protein sequence ID" value="C.cajan_30761.t.cds1"/>
    <property type="gene ID" value="C.cajan_30761"/>
</dbReference>
<sequence length="163" mass="18708">MILVEGLVVINCNGIITEGRSKLGCGYVLQDHTRRFIAGYISNLGGCSMLVEELKTILLDLQFTWSKGYRRICINSDSQLIIRLPALGCCNSHPYFNIMKSIHNVHNNSKRVIWNHVLKKTNQPVDRLAMYALLANYDFHVFHFAHIFVIHKLIIYVTQTCFP</sequence>
<dbReference type="Gene3D" id="3.30.420.10">
    <property type="entry name" value="Ribonuclease H-like superfamily/Ribonuclease H"/>
    <property type="match status" value="1"/>
</dbReference>
<evidence type="ECO:0000313" key="3">
    <source>
        <dbReference type="Proteomes" id="UP000075243"/>
    </source>
</evidence>
<protein>
    <submittedName>
        <fullName evidence="2">Ribonuclease H protein At1g65750 family</fullName>
    </submittedName>
</protein>
<dbReference type="InterPro" id="IPR044730">
    <property type="entry name" value="RNase_H-like_dom_plant"/>
</dbReference>
<dbReference type="InterPro" id="IPR002156">
    <property type="entry name" value="RNaseH_domain"/>
</dbReference>
<dbReference type="Proteomes" id="UP000075243">
    <property type="component" value="Unassembled WGS sequence"/>
</dbReference>
<evidence type="ECO:0000259" key="1">
    <source>
        <dbReference type="Pfam" id="PF13456"/>
    </source>
</evidence>